<accession>A0A7X1G0G3</accession>
<comment type="caution">
    <text evidence="3">The sequence shown here is derived from an EMBL/GenBank/DDBJ whole genome shotgun (WGS) entry which is preliminary data.</text>
</comment>
<proteinExistence type="predicted"/>
<evidence type="ECO:0000256" key="1">
    <source>
        <dbReference type="SAM" id="MobiDB-lite"/>
    </source>
</evidence>
<protein>
    <submittedName>
        <fullName evidence="3">Uncharacterized protein</fullName>
    </submittedName>
</protein>
<evidence type="ECO:0000256" key="2">
    <source>
        <dbReference type="SAM" id="SignalP"/>
    </source>
</evidence>
<evidence type="ECO:0000313" key="4">
    <source>
        <dbReference type="Proteomes" id="UP000551327"/>
    </source>
</evidence>
<evidence type="ECO:0000313" key="3">
    <source>
        <dbReference type="EMBL" id="MBC2670345.1"/>
    </source>
</evidence>
<dbReference type="EMBL" id="JACLAX010000018">
    <property type="protein sequence ID" value="MBC2670345.1"/>
    <property type="molecule type" value="Genomic_DNA"/>
</dbReference>
<feature type="signal peptide" evidence="2">
    <location>
        <begin position="1"/>
        <end position="25"/>
    </location>
</feature>
<feature type="region of interest" description="Disordered" evidence="1">
    <location>
        <begin position="32"/>
        <end position="59"/>
    </location>
</feature>
<feature type="chain" id="PRO_5031062766" evidence="2">
    <location>
        <begin position="26"/>
        <end position="214"/>
    </location>
</feature>
<gene>
    <name evidence="3" type="ORF">H7F53_14415</name>
</gene>
<sequence length="214" mass="22972">MNPVFAPMAASLLAPLLALLPVAVGTDAESAGIDQAAPSPGGEAAQLVGESEPPRPADRASLGFADVVRQQREAERAQQVRIEQRVIIRITPGPVSRPGVPFARDPRRGLFAEFAERQAPRFIERRTGQCVPVGGIAGVQADGPSRLILFMRDQRIISAALEKGCNARDYYSGFLVERTSDGMICAARDKLLSRTGANCSLGKLRQLVEIDPDD</sequence>
<organism evidence="3 4">
    <name type="scientific">Novosphingobium piscinae</name>
    <dbReference type="NCBI Taxonomy" id="1507448"/>
    <lineage>
        <taxon>Bacteria</taxon>
        <taxon>Pseudomonadati</taxon>
        <taxon>Pseudomonadota</taxon>
        <taxon>Alphaproteobacteria</taxon>
        <taxon>Sphingomonadales</taxon>
        <taxon>Sphingomonadaceae</taxon>
        <taxon>Novosphingobium</taxon>
    </lineage>
</organism>
<dbReference type="Proteomes" id="UP000551327">
    <property type="component" value="Unassembled WGS sequence"/>
</dbReference>
<keyword evidence="2" id="KW-0732">Signal</keyword>
<keyword evidence="4" id="KW-1185">Reference proteome</keyword>
<reference evidence="3 4" key="1">
    <citation type="submission" date="2020-08" db="EMBL/GenBank/DDBJ databases">
        <title>The genome sequence of type strain Novosphingobium piscinae KCTC 42194.</title>
        <authorList>
            <person name="Liu Y."/>
        </authorList>
    </citation>
    <scope>NUCLEOTIDE SEQUENCE [LARGE SCALE GENOMIC DNA]</scope>
    <source>
        <strain evidence="3 4">KCTC 42194</strain>
    </source>
</reference>
<name>A0A7X1G0G3_9SPHN</name>
<dbReference type="RefSeq" id="WP_185680208.1">
    <property type="nucleotide sequence ID" value="NZ_JACLAX010000018.1"/>
</dbReference>
<dbReference type="AlphaFoldDB" id="A0A7X1G0G3"/>